<gene>
    <name evidence="2" type="ORF">GCM10009654_29850</name>
</gene>
<name>A0ABN1UV04_9ACTN</name>
<accession>A0ABN1UV04</accession>
<feature type="region of interest" description="Disordered" evidence="1">
    <location>
        <begin position="1"/>
        <end position="64"/>
    </location>
</feature>
<dbReference type="RefSeq" id="WP_344275826.1">
    <property type="nucleotide sequence ID" value="NZ_BAAAKV010000024.1"/>
</dbReference>
<reference evidence="2 3" key="1">
    <citation type="journal article" date="2019" name="Int. J. Syst. Evol. Microbiol.">
        <title>The Global Catalogue of Microorganisms (GCM) 10K type strain sequencing project: providing services to taxonomists for standard genome sequencing and annotation.</title>
        <authorList>
            <consortium name="The Broad Institute Genomics Platform"/>
            <consortium name="The Broad Institute Genome Sequencing Center for Infectious Disease"/>
            <person name="Wu L."/>
            <person name="Ma J."/>
        </authorList>
    </citation>
    <scope>NUCLEOTIDE SEQUENCE [LARGE SCALE GENOMIC DNA]</scope>
    <source>
        <strain evidence="2 3">JCM 12696</strain>
    </source>
</reference>
<proteinExistence type="predicted"/>
<evidence type="ECO:0000313" key="3">
    <source>
        <dbReference type="Proteomes" id="UP001501371"/>
    </source>
</evidence>
<protein>
    <submittedName>
        <fullName evidence="2">Uncharacterized protein</fullName>
    </submittedName>
</protein>
<sequence length="64" mass="6678">MTSPGRSPGAEEKGGAFTALRGEGRLGCGEWGGSSYRLTAEGRRLDHGDTDVSPAKGAEDRLNE</sequence>
<keyword evidence="3" id="KW-1185">Reference proteome</keyword>
<feature type="compositionally biased region" description="Basic and acidic residues" evidence="1">
    <location>
        <begin position="40"/>
        <end position="50"/>
    </location>
</feature>
<comment type="caution">
    <text evidence="2">The sequence shown here is derived from an EMBL/GenBank/DDBJ whole genome shotgun (WGS) entry which is preliminary data.</text>
</comment>
<dbReference type="Proteomes" id="UP001501371">
    <property type="component" value="Unassembled WGS sequence"/>
</dbReference>
<dbReference type="EMBL" id="BAAAKV010000024">
    <property type="protein sequence ID" value="GAA1170679.1"/>
    <property type="molecule type" value="Genomic_DNA"/>
</dbReference>
<evidence type="ECO:0000256" key="1">
    <source>
        <dbReference type="SAM" id="MobiDB-lite"/>
    </source>
</evidence>
<organism evidence="2 3">
    <name type="scientific">Streptomyces hebeiensis</name>
    <dbReference type="NCBI Taxonomy" id="229486"/>
    <lineage>
        <taxon>Bacteria</taxon>
        <taxon>Bacillati</taxon>
        <taxon>Actinomycetota</taxon>
        <taxon>Actinomycetes</taxon>
        <taxon>Kitasatosporales</taxon>
        <taxon>Streptomycetaceae</taxon>
        <taxon>Streptomyces</taxon>
    </lineage>
</organism>
<evidence type="ECO:0000313" key="2">
    <source>
        <dbReference type="EMBL" id="GAA1170679.1"/>
    </source>
</evidence>